<name>A0A364RIQ8_9BACT</name>
<keyword evidence="3" id="KW-1185">Reference proteome</keyword>
<accession>A0A364RIQ8</accession>
<gene>
    <name evidence="2" type="ORF">DP923_03825</name>
</gene>
<dbReference type="SUPFAM" id="SSF55136">
    <property type="entry name" value="Probable bacterial effector-binding domain"/>
    <property type="match status" value="1"/>
</dbReference>
<reference evidence="2 3" key="1">
    <citation type="submission" date="2018-06" db="EMBL/GenBank/DDBJ databases">
        <authorList>
            <person name="Liu Z.-W."/>
        </authorList>
    </citation>
    <scope>NUCLEOTIDE SEQUENCE [LARGE SCALE GENOMIC DNA]</scope>
    <source>
        <strain evidence="2 3">2b14</strain>
    </source>
</reference>
<dbReference type="InterPro" id="IPR029442">
    <property type="entry name" value="GyrI-like"/>
</dbReference>
<dbReference type="Gene3D" id="3.20.80.10">
    <property type="entry name" value="Regulatory factor, effector binding domain"/>
    <property type="match status" value="1"/>
</dbReference>
<dbReference type="InterPro" id="IPR011256">
    <property type="entry name" value="Reg_factor_effector_dom_sf"/>
</dbReference>
<protein>
    <recommendedName>
        <fullName evidence="1">AraC effector-binding domain-containing protein</fullName>
    </recommendedName>
</protein>
<dbReference type="OrthoDB" id="850851at2"/>
<reference evidence="2 3" key="2">
    <citation type="submission" date="2018-07" db="EMBL/GenBank/DDBJ databases">
        <title>Pontibacter sp. 2b14 genomic sequence and assembly.</title>
        <authorList>
            <person name="Du Z.-J."/>
        </authorList>
    </citation>
    <scope>NUCLEOTIDE SEQUENCE [LARGE SCALE GENOMIC DNA]</scope>
    <source>
        <strain evidence="2 3">2b14</strain>
    </source>
</reference>
<dbReference type="InterPro" id="IPR010499">
    <property type="entry name" value="AraC_E-bd"/>
</dbReference>
<dbReference type="SMART" id="SM00871">
    <property type="entry name" value="AraC_E_bind"/>
    <property type="match status" value="1"/>
</dbReference>
<sequence>MRKFLYVLAALATIFLVTYTFIGGFSASDVQVTTSKTMYVAGVPFEGAMQDKQLGEAFQKAGELVKSKKLEGTLGNIYYNNPETSGDSLRAFIGVIVPDSSITLPEGYELRTVPGGRQVVRAETEANITILPKKLYTAVFDYAKENKLKLDDFYVEWFPADNRGIVEVPVKK</sequence>
<dbReference type="RefSeq" id="WP_112304463.1">
    <property type="nucleotide sequence ID" value="NZ_QMDV01000001.1"/>
</dbReference>
<evidence type="ECO:0000313" key="2">
    <source>
        <dbReference type="EMBL" id="RAU84182.1"/>
    </source>
</evidence>
<evidence type="ECO:0000313" key="3">
    <source>
        <dbReference type="Proteomes" id="UP000251692"/>
    </source>
</evidence>
<dbReference type="AlphaFoldDB" id="A0A364RIQ8"/>
<dbReference type="Pfam" id="PF06445">
    <property type="entry name" value="GyrI-like"/>
    <property type="match status" value="1"/>
</dbReference>
<dbReference type="Proteomes" id="UP000251692">
    <property type="component" value="Unassembled WGS sequence"/>
</dbReference>
<evidence type="ECO:0000259" key="1">
    <source>
        <dbReference type="SMART" id="SM00871"/>
    </source>
</evidence>
<dbReference type="EMBL" id="QMDV01000001">
    <property type="protein sequence ID" value="RAU84182.1"/>
    <property type="molecule type" value="Genomic_DNA"/>
</dbReference>
<feature type="domain" description="AraC effector-binding" evidence="1">
    <location>
        <begin position="28"/>
        <end position="171"/>
    </location>
</feature>
<organism evidence="2 3">
    <name type="scientific">Pontibacter arcticus</name>
    <dbReference type="NCBI Taxonomy" id="2080288"/>
    <lineage>
        <taxon>Bacteria</taxon>
        <taxon>Pseudomonadati</taxon>
        <taxon>Bacteroidota</taxon>
        <taxon>Cytophagia</taxon>
        <taxon>Cytophagales</taxon>
        <taxon>Hymenobacteraceae</taxon>
        <taxon>Pontibacter</taxon>
    </lineage>
</organism>
<proteinExistence type="predicted"/>
<comment type="caution">
    <text evidence="2">The sequence shown here is derived from an EMBL/GenBank/DDBJ whole genome shotgun (WGS) entry which is preliminary data.</text>
</comment>